<dbReference type="Pfam" id="PF01121">
    <property type="entry name" value="CoaE"/>
    <property type="match status" value="1"/>
</dbReference>
<keyword evidence="3" id="KW-0963">Cytoplasm</keyword>
<dbReference type="Proteomes" id="UP000238937">
    <property type="component" value="Unassembled WGS sequence"/>
</dbReference>
<dbReference type="GO" id="GO:0005524">
    <property type="term" value="F:ATP binding"/>
    <property type="evidence" value="ECO:0007669"/>
    <property type="project" value="UniProtKB-UniRule"/>
</dbReference>
<organism evidence="5 6">
    <name type="scientific">Chamaesiphon polymorphus CCALA 037</name>
    <dbReference type="NCBI Taxonomy" id="2107692"/>
    <lineage>
        <taxon>Bacteria</taxon>
        <taxon>Bacillati</taxon>
        <taxon>Cyanobacteriota</taxon>
        <taxon>Cyanophyceae</taxon>
        <taxon>Gomontiellales</taxon>
        <taxon>Chamaesiphonaceae</taxon>
        <taxon>Chamaesiphon</taxon>
    </lineage>
</organism>
<evidence type="ECO:0000256" key="1">
    <source>
        <dbReference type="ARBA" id="ARBA00022741"/>
    </source>
</evidence>
<keyword evidence="3 5" id="KW-0418">Kinase</keyword>
<accession>A0A2T1GDY2</accession>
<evidence type="ECO:0000256" key="3">
    <source>
        <dbReference type="HAMAP-Rule" id="MF_00376"/>
    </source>
</evidence>
<proteinExistence type="inferred from homology"/>
<evidence type="ECO:0000256" key="4">
    <source>
        <dbReference type="NCBIfam" id="TIGR00152"/>
    </source>
</evidence>
<dbReference type="AlphaFoldDB" id="A0A2T1GDY2"/>
<dbReference type="NCBIfam" id="TIGR00152">
    <property type="entry name" value="dephospho-CoA kinase"/>
    <property type="match status" value="1"/>
</dbReference>
<dbReference type="PROSITE" id="PS51219">
    <property type="entry name" value="DPCK"/>
    <property type="match status" value="1"/>
</dbReference>
<dbReference type="CDD" id="cd02022">
    <property type="entry name" value="DPCK"/>
    <property type="match status" value="1"/>
</dbReference>
<dbReference type="PANTHER" id="PTHR10695">
    <property type="entry name" value="DEPHOSPHO-COA KINASE-RELATED"/>
    <property type="match status" value="1"/>
</dbReference>
<comment type="pathway">
    <text evidence="3">Cofactor biosynthesis; coenzyme A biosynthesis; CoA from (R)-pantothenate: step 5/5.</text>
</comment>
<dbReference type="RefSeq" id="WP_106305902.1">
    <property type="nucleotide sequence ID" value="NZ_PVWO01000172.1"/>
</dbReference>
<evidence type="ECO:0000256" key="2">
    <source>
        <dbReference type="ARBA" id="ARBA00022840"/>
    </source>
</evidence>
<comment type="similarity">
    <text evidence="3">Belongs to the CoaE family.</text>
</comment>
<protein>
    <recommendedName>
        <fullName evidence="3 4">Dephospho-CoA kinase</fullName>
        <ecNumber evidence="3 4">2.7.1.24</ecNumber>
    </recommendedName>
    <alternativeName>
        <fullName evidence="3">Dephosphocoenzyme A kinase</fullName>
    </alternativeName>
</protein>
<dbReference type="InterPro" id="IPR001977">
    <property type="entry name" value="Depp_CoAkinase"/>
</dbReference>
<dbReference type="OrthoDB" id="9812943at2"/>
<dbReference type="GO" id="GO:0004140">
    <property type="term" value="F:dephospho-CoA kinase activity"/>
    <property type="evidence" value="ECO:0007669"/>
    <property type="project" value="UniProtKB-UniRule"/>
</dbReference>
<keyword evidence="1 3" id="KW-0547">Nucleotide-binding</keyword>
<keyword evidence="3" id="KW-0808">Transferase</keyword>
<evidence type="ECO:0000313" key="5">
    <source>
        <dbReference type="EMBL" id="PSB55664.1"/>
    </source>
</evidence>
<comment type="subcellular location">
    <subcellularLocation>
        <location evidence="3">Cytoplasm</location>
    </subcellularLocation>
</comment>
<feature type="binding site" evidence="3">
    <location>
        <begin position="11"/>
        <end position="16"/>
    </location>
    <ligand>
        <name>ATP</name>
        <dbReference type="ChEBI" id="CHEBI:30616"/>
    </ligand>
</feature>
<keyword evidence="3" id="KW-0173">Coenzyme A biosynthesis</keyword>
<dbReference type="GO" id="GO:0015937">
    <property type="term" value="P:coenzyme A biosynthetic process"/>
    <property type="evidence" value="ECO:0007669"/>
    <property type="project" value="UniProtKB-UniRule"/>
</dbReference>
<keyword evidence="6" id="KW-1185">Reference proteome</keyword>
<reference evidence="5 6" key="1">
    <citation type="submission" date="2018-03" db="EMBL/GenBank/DDBJ databases">
        <title>The ancient ancestry and fast evolution of plastids.</title>
        <authorList>
            <person name="Moore K.R."/>
            <person name="Magnabosco C."/>
            <person name="Momper L."/>
            <person name="Gold D.A."/>
            <person name="Bosak T."/>
            <person name="Fournier G.P."/>
        </authorList>
    </citation>
    <scope>NUCLEOTIDE SEQUENCE [LARGE SCALE GENOMIC DNA]</scope>
    <source>
        <strain evidence="5 6">CCALA 037</strain>
    </source>
</reference>
<dbReference type="EMBL" id="PVWO01000172">
    <property type="protein sequence ID" value="PSB55664.1"/>
    <property type="molecule type" value="Genomic_DNA"/>
</dbReference>
<comment type="catalytic activity">
    <reaction evidence="3">
        <text>3'-dephospho-CoA + ATP = ADP + CoA + H(+)</text>
        <dbReference type="Rhea" id="RHEA:18245"/>
        <dbReference type="ChEBI" id="CHEBI:15378"/>
        <dbReference type="ChEBI" id="CHEBI:30616"/>
        <dbReference type="ChEBI" id="CHEBI:57287"/>
        <dbReference type="ChEBI" id="CHEBI:57328"/>
        <dbReference type="ChEBI" id="CHEBI:456216"/>
        <dbReference type="EC" id="2.7.1.24"/>
    </reaction>
</comment>
<dbReference type="InterPro" id="IPR027417">
    <property type="entry name" value="P-loop_NTPase"/>
</dbReference>
<dbReference type="UniPathway" id="UPA00241">
    <property type="reaction ID" value="UER00356"/>
</dbReference>
<dbReference type="Gene3D" id="3.40.50.300">
    <property type="entry name" value="P-loop containing nucleotide triphosphate hydrolases"/>
    <property type="match status" value="1"/>
</dbReference>
<dbReference type="GO" id="GO:0005737">
    <property type="term" value="C:cytoplasm"/>
    <property type="evidence" value="ECO:0007669"/>
    <property type="project" value="UniProtKB-SubCell"/>
</dbReference>
<name>A0A2T1GDY2_9CYAN</name>
<sequence>MRLIGITGGIGTGKSTVTNYLHSRYHLPIWDADIYARSAVAVGSPILTAISQHYGDDILRSDGTLDRPRLGEIIFSNLVERQWLESQIHPYVRHCFDREISRLQPDATAVLAIPLLFEAKITDLVTEIWVVSCDLSTQIERVMKRDRIDKTAAIKRIESQMPLADKIALADVNLDNSTNITDLERQIDLKISNLI</sequence>
<comment type="caution">
    <text evidence="5">The sequence shown here is derived from an EMBL/GenBank/DDBJ whole genome shotgun (WGS) entry which is preliminary data.</text>
</comment>
<comment type="function">
    <text evidence="3">Catalyzes the phosphorylation of the 3'-hydroxyl group of dephosphocoenzyme A to form coenzyme A.</text>
</comment>
<dbReference type="EC" id="2.7.1.24" evidence="3 4"/>
<dbReference type="SUPFAM" id="SSF52540">
    <property type="entry name" value="P-loop containing nucleoside triphosphate hydrolases"/>
    <property type="match status" value="1"/>
</dbReference>
<evidence type="ECO:0000313" key="6">
    <source>
        <dbReference type="Proteomes" id="UP000238937"/>
    </source>
</evidence>
<dbReference type="HAMAP" id="MF_00376">
    <property type="entry name" value="Dephospho_CoA_kinase"/>
    <property type="match status" value="1"/>
</dbReference>
<gene>
    <name evidence="3" type="primary">coaE</name>
    <name evidence="5" type="ORF">C7B77_14335</name>
</gene>
<keyword evidence="2 3" id="KW-0067">ATP-binding</keyword>
<dbReference type="PANTHER" id="PTHR10695:SF46">
    <property type="entry name" value="BIFUNCTIONAL COENZYME A SYNTHASE-RELATED"/>
    <property type="match status" value="1"/>
</dbReference>